<dbReference type="EMBL" id="AACCXK010000026">
    <property type="protein sequence ID" value="EAK0453737.1"/>
    <property type="molecule type" value="Genomic_DNA"/>
</dbReference>
<dbReference type="InterPro" id="IPR045584">
    <property type="entry name" value="Pilin-like"/>
</dbReference>
<protein>
    <submittedName>
        <fullName evidence="2">Type II secretion system protein</fullName>
    </submittedName>
</protein>
<dbReference type="InterPro" id="IPR012902">
    <property type="entry name" value="N_methyl_site"/>
</dbReference>
<proteinExistence type="predicted"/>
<accession>A0A5L4IHE1</accession>
<keyword evidence="1" id="KW-0812">Transmembrane</keyword>
<evidence type="ECO:0000256" key="1">
    <source>
        <dbReference type="SAM" id="Phobius"/>
    </source>
</evidence>
<gene>
    <name evidence="2" type="ORF">AAH17_08835</name>
</gene>
<dbReference type="AlphaFoldDB" id="A0A5L4IHE1"/>
<dbReference type="Gene3D" id="3.30.700.10">
    <property type="entry name" value="Glycoprotein, Type 4 Pilin"/>
    <property type="match status" value="1"/>
</dbReference>
<feature type="transmembrane region" description="Helical" evidence="1">
    <location>
        <begin position="12"/>
        <end position="33"/>
    </location>
</feature>
<organism evidence="2">
    <name type="scientific">Campylobacter fetus</name>
    <dbReference type="NCBI Taxonomy" id="196"/>
    <lineage>
        <taxon>Bacteria</taxon>
        <taxon>Pseudomonadati</taxon>
        <taxon>Campylobacterota</taxon>
        <taxon>Epsilonproteobacteria</taxon>
        <taxon>Campylobacterales</taxon>
        <taxon>Campylobacteraceae</taxon>
        <taxon>Campylobacter</taxon>
    </lineage>
</organism>
<dbReference type="NCBIfam" id="TIGR02532">
    <property type="entry name" value="IV_pilin_GFxxxE"/>
    <property type="match status" value="1"/>
</dbReference>
<keyword evidence="1" id="KW-1133">Transmembrane helix</keyword>
<comment type="caution">
    <text evidence="2">The sequence shown here is derived from an EMBL/GenBank/DDBJ whole genome shotgun (WGS) entry which is preliminary data.</text>
</comment>
<dbReference type="PANTHER" id="PTHR30093">
    <property type="entry name" value="GENERAL SECRETION PATHWAY PROTEIN G"/>
    <property type="match status" value="1"/>
</dbReference>
<keyword evidence="1" id="KW-0472">Membrane</keyword>
<reference evidence="2" key="1">
    <citation type="submission" date="2018-05" db="EMBL/GenBank/DDBJ databases">
        <authorList>
            <consortium name="PulseNet: The National Subtyping Network for Foodborne Disease Surveillance"/>
            <person name="Tarr C.L."/>
            <person name="Trees E."/>
            <person name="Katz L.S."/>
            <person name="Carleton-Romer H.A."/>
            <person name="Stroika S."/>
            <person name="Kucerova Z."/>
            <person name="Roache K.F."/>
            <person name="Sabol A.L."/>
            <person name="Besser J."/>
            <person name="Gerner-Smidt P."/>
        </authorList>
    </citation>
    <scope>NUCLEOTIDE SEQUENCE</scope>
    <source>
        <strain evidence="2">2014D-0197</strain>
    </source>
</reference>
<dbReference type="SUPFAM" id="SSF54523">
    <property type="entry name" value="Pili subunits"/>
    <property type="match status" value="1"/>
</dbReference>
<name>A0A5L4IHE1_CAMFE</name>
<evidence type="ECO:0000313" key="2">
    <source>
        <dbReference type="EMBL" id="EAK0453737.1"/>
    </source>
</evidence>
<sequence>MKEKSTILLSRGFTMMEILFVIVILGILASIAVPRLVANKQDAQISQLKSQITTIREGIRDYANQQRLAKKVKKKDIYPEQLEEGEIKNRPNLFEYVISTPIKSNGVGWLPNNAIAKTQGWSDQANYGTRYLYSLGNGKVDEVITMDYCSPTTTKRTDRCNDDNIGDFICVTGCNKIEEKPHP</sequence>